<dbReference type="Proteomes" id="UP000236630">
    <property type="component" value="Unassembled WGS sequence"/>
</dbReference>
<evidence type="ECO:0000313" key="1">
    <source>
        <dbReference type="EMBL" id="GAY68464.1"/>
    </source>
</evidence>
<dbReference type="SUPFAM" id="SSF52058">
    <property type="entry name" value="L domain-like"/>
    <property type="match status" value="1"/>
</dbReference>
<gene>
    <name evidence="1" type="ORF">CUMW_264330</name>
</gene>
<protein>
    <recommendedName>
        <fullName evidence="3">Leucine-rich repeat-containing N-terminal plant-type domain-containing protein</fullName>
    </recommendedName>
</protein>
<sequence length="55" mass="5839">MIRPISWLRIGTQVLLSVIGQVSVTALNISGLNLTGTIPFQLGNLSSLQSLNLSC</sequence>
<keyword evidence="2" id="KW-1185">Reference proteome</keyword>
<evidence type="ECO:0000313" key="2">
    <source>
        <dbReference type="Proteomes" id="UP000236630"/>
    </source>
</evidence>
<feature type="non-terminal residue" evidence="1">
    <location>
        <position position="55"/>
    </location>
</feature>
<dbReference type="AlphaFoldDB" id="A0A2H5QV10"/>
<proteinExistence type="predicted"/>
<evidence type="ECO:0008006" key="3">
    <source>
        <dbReference type="Google" id="ProtNLM"/>
    </source>
</evidence>
<dbReference type="InterPro" id="IPR032675">
    <property type="entry name" value="LRR_dom_sf"/>
</dbReference>
<dbReference type="Gene3D" id="3.80.10.10">
    <property type="entry name" value="Ribonuclease Inhibitor"/>
    <property type="match status" value="1"/>
</dbReference>
<reference evidence="1 2" key="1">
    <citation type="journal article" date="2017" name="Front. Genet.">
        <title>Draft sequencing of the heterozygous diploid genome of Satsuma (Citrus unshiu Marc.) using a hybrid assembly approach.</title>
        <authorList>
            <person name="Shimizu T."/>
            <person name="Tanizawa Y."/>
            <person name="Mochizuki T."/>
            <person name="Nagasaki H."/>
            <person name="Yoshioka T."/>
            <person name="Toyoda A."/>
            <person name="Fujiyama A."/>
            <person name="Kaminuma E."/>
            <person name="Nakamura Y."/>
        </authorList>
    </citation>
    <scope>NUCLEOTIDE SEQUENCE [LARGE SCALE GENOMIC DNA]</scope>
    <source>
        <strain evidence="2">cv. Miyagawa wase</strain>
    </source>
</reference>
<accession>A0A2H5QV10</accession>
<dbReference type="EMBL" id="BDQV01000888">
    <property type="protein sequence ID" value="GAY68464.1"/>
    <property type="molecule type" value="Genomic_DNA"/>
</dbReference>
<name>A0A2H5QV10_CITUN</name>
<comment type="caution">
    <text evidence="1">The sequence shown here is derived from an EMBL/GenBank/DDBJ whole genome shotgun (WGS) entry which is preliminary data.</text>
</comment>
<organism evidence="1 2">
    <name type="scientific">Citrus unshiu</name>
    <name type="common">Satsuma mandarin</name>
    <name type="synonym">Citrus nobilis var. unshiu</name>
    <dbReference type="NCBI Taxonomy" id="55188"/>
    <lineage>
        <taxon>Eukaryota</taxon>
        <taxon>Viridiplantae</taxon>
        <taxon>Streptophyta</taxon>
        <taxon>Embryophyta</taxon>
        <taxon>Tracheophyta</taxon>
        <taxon>Spermatophyta</taxon>
        <taxon>Magnoliopsida</taxon>
        <taxon>eudicotyledons</taxon>
        <taxon>Gunneridae</taxon>
        <taxon>Pentapetalae</taxon>
        <taxon>rosids</taxon>
        <taxon>malvids</taxon>
        <taxon>Sapindales</taxon>
        <taxon>Rutaceae</taxon>
        <taxon>Aurantioideae</taxon>
        <taxon>Citrus</taxon>
    </lineage>
</organism>